<protein>
    <submittedName>
        <fullName evidence="1">Sporulation protein</fullName>
    </submittedName>
</protein>
<keyword evidence="2" id="KW-1185">Reference proteome</keyword>
<reference evidence="2" key="1">
    <citation type="journal article" date="2019" name="Int. J. Syst. Evol. Microbiol.">
        <title>The Global Catalogue of Microorganisms (GCM) 10K type strain sequencing project: providing services to taxonomists for standard genome sequencing and annotation.</title>
        <authorList>
            <consortium name="The Broad Institute Genomics Platform"/>
            <consortium name="The Broad Institute Genome Sequencing Center for Infectious Disease"/>
            <person name="Wu L."/>
            <person name="Ma J."/>
        </authorList>
    </citation>
    <scope>NUCLEOTIDE SEQUENCE [LARGE SCALE GENOMIC DNA]</scope>
    <source>
        <strain evidence="2">CGMCC 1.12942</strain>
    </source>
</reference>
<dbReference type="Proteomes" id="UP001596500">
    <property type="component" value="Unassembled WGS sequence"/>
</dbReference>
<evidence type="ECO:0000313" key="1">
    <source>
        <dbReference type="EMBL" id="MFC7440491.1"/>
    </source>
</evidence>
<dbReference type="PROSITE" id="PS51257">
    <property type="entry name" value="PROKAR_LIPOPROTEIN"/>
    <property type="match status" value="1"/>
</dbReference>
<accession>A0ABW2RHK7</accession>
<gene>
    <name evidence="1" type="ORF">ACFQNG_04920</name>
</gene>
<dbReference type="EMBL" id="JBHTBW010000012">
    <property type="protein sequence ID" value="MFC7440491.1"/>
    <property type="molecule type" value="Genomic_DNA"/>
</dbReference>
<comment type="caution">
    <text evidence="1">The sequence shown here is derived from an EMBL/GenBank/DDBJ whole genome shotgun (WGS) entry which is preliminary data.</text>
</comment>
<proteinExistence type="predicted"/>
<sequence>MRNLTIIFCSIFVLAGCTMNEDSKKTNISKVDVRAFFFSDKQFPERASFFQTAFRATKTTACTLDRKNAEARNKEALKDYPPKDEYDRVEWPLAICKEGGAGAYVDYIESKKNEKAEKWLQKELSKYPDGTPLFFNMGERPKMNIIIDKKEREE</sequence>
<name>A0ABW2RHK7_9BACL</name>
<dbReference type="RefSeq" id="WP_379863765.1">
    <property type="nucleotide sequence ID" value="NZ_JBHTBW010000012.1"/>
</dbReference>
<evidence type="ECO:0000313" key="2">
    <source>
        <dbReference type="Proteomes" id="UP001596500"/>
    </source>
</evidence>
<organism evidence="1 2">
    <name type="scientific">Laceyella putida</name>
    <dbReference type="NCBI Taxonomy" id="110101"/>
    <lineage>
        <taxon>Bacteria</taxon>
        <taxon>Bacillati</taxon>
        <taxon>Bacillota</taxon>
        <taxon>Bacilli</taxon>
        <taxon>Bacillales</taxon>
        <taxon>Thermoactinomycetaceae</taxon>
        <taxon>Laceyella</taxon>
    </lineage>
</organism>